<accession>A0A8K0N0D0</accession>
<dbReference type="AlphaFoldDB" id="A0A8K0N0D0"/>
<dbReference type="EMBL" id="CM017875">
    <property type="protein sequence ID" value="KAG1338044.1"/>
    <property type="molecule type" value="Genomic_DNA"/>
</dbReference>
<feature type="coiled-coil region" evidence="1">
    <location>
        <begin position="33"/>
        <end position="67"/>
    </location>
</feature>
<evidence type="ECO:0000256" key="2">
    <source>
        <dbReference type="SAM" id="MobiDB-lite"/>
    </source>
</evidence>
<evidence type="ECO:0000256" key="1">
    <source>
        <dbReference type="SAM" id="Coils"/>
    </source>
</evidence>
<evidence type="ECO:0000313" key="4">
    <source>
        <dbReference type="Proteomes" id="UP000797356"/>
    </source>
</evidence>
<keyword evidence="1" id="KW-0175">Coiled coil</keyword>
<comment type="caution">
    <text evidence="3">The sequence shown here is derived from an EMBL/GenBank/DDBJ whole genome shotgun (WGS) entry which is preliminary data.</text>
</comment>
<sequence>MVRLHNQQTENSPSVNLCKEKGKEIMVEKMTCQQQLEENLHMKRLQLSDLSRKASELKRRNILLRMEMLDRKKLQLGKRLSCNSFDGKQKESTRPDEDNRTKDTQEMHHLNPKRLRRMQNKRIYSQRYRLKLELKKLDLEDMHKRLLENMKALPNMILHYDDRKARLKNENDELKRKIANLTEKYYKKAGKHDEPIRSLASTLSLCLTTVLMFFLVAQVEIRTQELRELRELYNVQKESLMRQGKQQAQQFQQTQLMPPQPLEPFPYNYFFLSNIFS</sequence>
<feature type="region of interest" description="Disordered" evidence="2">
    <location>
        <begin position="80"/>
        <end position="110"/>
    </location>
</feature>
<reference evidence="3" key="1">
    <citation type="journal article" date="2017" name="Gigascience">
        <title>The genome draft of coconut (Cocos nucifera).</title>
        <authorList>
            <person name="Xiao Y."/>
            <person name="Xu P."/>
            <person name="Fan H."/>
            <person name="Baudouin L."/>
            <person name="Xia W."/>
            <person name="Bocs S."/>
            <person name="Xu J."/>
            <person name="Li Q."/>
            <person name="Guo A."/>
            <person name="Zhou L."/>
            <person name="Li J."/>
            <person name="Wu Y."/>
            <person name="Ma Z."/>
            <person name="Armero A."/>
            <person name="Issali A.E."/>
            <person name="Liu N."/>
            <person name="Peng M."/>
            <person name="Yang Y."/>
        </authorList>
    </citation>
    <scope>NUCLEOTIDE SEQUENCE</scope>
    <source>
        <tissue evidence="3">Spear leaf of Hainan Tall coconut</tissue>
    </source>
</reference>
<feature type="coiled-coil region" evidence="1">
    <location>
        <begin position="157"/>
        <end position="184"/>
    </location>
</feature>
<feature type="compositionally biased region" description="Basic and acidic residues" evidence="2">
    <location>
        <begin position="87"/>
        <end position="109"/>
    </location>
</feature>
<keyword evidence="4" id="KW-1185">Reference proteome</keyword>
<reference evidence="3" key="2">
    <citation type="submission" date="2019-07" db="EMBL/GenBank/DDBJ databases">
        <authorList>
            <person name="Yang Y."/>
            <person name="Bocs S."/>
            <person name="Baudouin L."/>
        </authorList>
    </citation>
    <scope>NUCLEOTIDE SEQUENCE</scope>
    <source>
        <tissue evidence="3">Spear leaf of Hainan Tall coconut</tissue>
    </source>
</reference>
<evidence type="ECO:0000313" key="3">
    <source>
        <dbReference type="EMBL" id="KAG1338044.1"/>
    </source>
</evidence>
<protein>
    <submittedName>
        <fullName evidence="3">Putative basic leucine zipper 9-like</fullName>
    </submittedName>
</protein>
<dbReference type="Proteomes" id="UP000797356">
    <property type="component" value="Chromosome 4"/>
</dbReference>
<gene>
    <name evidence="3" type="ORF">COCNU_04G003500</name>
</gene>
<name>A0A8K0N0D0_COCNU</name>
<proteinExistence type="predicted"/>
<organism evidence="3 4">
    <name type="scientific">Cocos nucifera</name>
    <name type="common">Coconut palm</name>
    <dbReference type="NCBI Taxonomy" id="13894"/>
    <lineage>
        <taxon>Eukaryota</taxon>
        <taxon>Viridiplantae</taxon>
        <taxon>Streptophyta</taxon>
        <taxon>Embryophyta</taxon>
        <taxon>Tracheophyta</taxon>
        <taxon>Spermatophyta</taxon>
        <taxon>Magnoliopsida</taxon>
        <taxon>Liliopsida</taxon>
        <taxon>Arecaceae</taxon>
        <taxon>Arecoideae</taxon>
        <taxon>Cocoseae</taxon>
        <taxon>Attaleinae</taxon>
        <taxon>Cocos</taxon>
    </lineage>
</organism>